<name>A0A8S3R8P5_MYTED</name>
<accession>A0A8S3R8P5</accession>
<dbReference type="EMBL" id="CAJPWZ010001001">
    <property type="protein sequence ID" value="CAG2204995.1"/>
    <property type="molecule type" value="Genomic_DNA"/>
</dbReference>
<proteinExistence type="predicted"/>
<dbReference type="AlphaFoldDB" id="A0A8S3R8P5"/>
<reference evidence="2" key="1">
    <citation type="submission" date="2021-03" db="EMBL/GenBank/DDBJ databases">
        <authorList>
            <person name="Bekaert M."/>
        </authorList>
    </citation>
    <scope>NUCLEOTIDE SEQUENCE</scope>
</reference>
<dbReference type="PANTHER" id="PTHR24024:SF18">
    <property type="entry name" value="SHORT-CHAIN COLLAGEN C4-LIKE"/>
    <property type="match status" value="1"/>
</dbReference>
<evidence type="ECO:0000313" key="3">
    <source>
        <dbReference type="Proteomes" id="UP000683360"/>
    </source>
</evidence>
<dbReference type="GO" id="GO:0005615">
    <property type="term" value="C:extracellular space"/>
    <property type="evidence" value="ECO:0007669"/>
    <property type="project" value="TreeGrafter"/>
</dbReference>
<comment type="caution">
    <text evidence="2">The sequence shown here is derived from an EMBL/GenBank/DDBJ whole genome shotgun (WGS) entry which is preliminary data.</text>
</comment>
<organism evidence="2 3">
    <name type="scientific">Mytilus edulis</name>
    <name type="common">Blue mussel</name>
    <dbReference type="NCBI Taxonomy" id="6550"/>
    <lineage>
        <taxon>Eukaryota</taxon>
        <taxon>Metazoa</taxon>
        <taxon>Spiralia</taxon>
        <taxon>Lophotrochozoa</taxon>
        <taxon>Mollusca</taxon>
        <taxon>Bivalvia</taxon>
        <taxon>Autobranchia</taxon>
        <taxon>Pteriomorphia</taxon>
        <taxon>Mytilida</taxon>
        <taxon>Mytiloidea</taxon>
        <taxon>Mytilidae</taxon>
        <taxon>Mytilinae</taxon>
        <taxon>Mytilus</taxon>
    </lineage>
</organism>
<gene>
    <name evidence="2" type="ORF">MEDL_19410</name>
</gene>
<dbReference type="PANTHER" id="PTHR24024">
    <property type="entry name" value="PULMONARY SURFACTANT-ASSOCIATED PROTEIN A"/>
    <property type="match status" value="1"/>
</dbReference>
<dbReference type="Proteomes" id="UP000683360">
    <property type="component" value="Unassembled WGS sequence"/>
</dbReference>
<evidence type="ECO:0000313" key="2">
    <source>
        <dbReference type="EMBL" id="CAG2204995.1"/>
    </source>
</evidence>
<keyword evidence="1" id="KW-0732">Signal</keyword>
<keyword evidence="3" id="KW-1185">Reference proteome</keyword>
<sequence length="268" mass="28910">MNKLTIPMFAVLFCCTAFTTGTLTKDCIGDKCPQIISVGLMNGLKATLKADLDVSKLNNVLFKYIQTEVTKAVKSEVDKLQGEKCMKGSTFVRWGRTSCDGTKSSLVYTGFMAGHTQSAGGSGSNYLCLSSNPQTKSFPADWNTTPGHLYGIGWELTGIDRSKSSNHVDDKDVPCAVCLTKGKTSLMIPGRTSCYAGWTQEYTGFLVSVISHSGFASTEYVCADADPESQGSTNYNQGTISFVEVRCGSIPCSKYRNKTKLSCVVCSK</sequence>
<dbReference type="InterPro" id="IPR051077">
    <property type="entry name" value="Ca-dependent_lectin"/>
</dbReference>
<evidence type="ECO:0000256" key="1">
    <source>
        <dbReference type="SAM" id="SignalP"/>
    </source>
</evidence>
<dbReference type="OrthoDB" id="6086925at2759"/>
<feature type="signal peptide" evidence="1">
    <location>
        <begin position="1"/>
        <end position="21"/>
    </location>
</feature>
<protein>
    <submittedName>
        <fullName evidence="2">Uncharacterized protein</fullName>
    </submittedName>
</protein>
<feature type="chain" id="PRO_5035911036" evidence="1">
    <location>
        <begin position="22"/>
        <end position="268"/>
    </location>
</feature>